<accession>A0A4R1BJD1</accession>
<evidence type="ECO:0000256" key="5">
    <source>
        <dbReference type="ARBA" id="ARBA00022984"/>
    </source>
</evidence>
<evidence type="ECO:0000313" key="10">
    <source>
        <dbReference type="EMBL" id="TCJ17416.1"/>
    </source>
</evidence>
<dbReference type="GO" id="GO:0016740">
    <property type="term" value="F:transferase activity"/>
    <property type="evidence" value="ECO:0007669"/>
    <property type="project" value="UniProtKB-KW"/>
</dbReference>
<feature type="active site" description="Nucleophile" evidence="7">
    <location>
        <position position="473"/>
    </location>
</feature>
<dbReference type="GO" id="GO:0071555">
    <property type="term" value="P:cell wall organization"/>
    <property type="evidence" value="ECO:0007669"/>
    <property type="project" value="UniProtKB-UniRule"/>
</dbReference>
<dbReference type="Pfam" id="PF20142">
    <property type="entry name" value="Scaffold"/>
    <property type="match status" value="1"/>
</dbReference>
<feature type="domain" description="L,D-TPase catalytic" evidence="9">
    <location>
        <begin position="323"/>
        <end position="505"/>
    </location>
</feature>
<dbReference type="EMBL" id="SJZI01000008">
    <property type="protein sequence ID" value="TCJ17416.1"/>
    <property type="molecule type" value="Genomic_DNA"/>
</dbReference>
<evidence type="ECO:0000256" key="4">
    <source>
        <dbReference type="ARBA" id="ARBA00022960"/>
    </source>
</evidence>
<dbReference type="GO" id="GO:0008360">
    <property type="term" value="P:regulation of cell shape"/>
    <property type="evidence" value="ECO:0007669"/>
    <property type="project" value="UniProtKB-UniRule"/>
</dbReference>
<dbReference type="PANTHER" id="PTHR41533:SF2">
    <property type="entry name" value="BLR7131 PROTEIN"/>
    <property type="match status" value="1"/>
</dbReference>
<gene>
    <name evidence="10" type="ORF">EPD60_04280</name>
</gene>
<protein>
    <recommendedName>
        <fullName evidence="9">L,D-TPase catalytic domain-containing protein</fullName>
    </recommendedName>
</protein>
<dbReference type="Gene3D" id="2.40.440.10">
    <property type="entry name" value="L,D-transpeptidase catalytic domain-like"/>
    <property type="match status" value="1"/>
</dbReference>
<dbReference type="SUPFAM" id="SSF141523">
    <property type="entry name" value="L,D-transpeptidase catalytic domain-like"/>
    <property type="match status" value="1"/>
</dbReference>
<dbReference type="Pfam" id="PF03734">
    <property type="entry name" value="YkuD"/>
    <property type="match status" value="1"/>
</dbReference>
<feature type="signal peptide" evidence="8">
    <location>
        <begin position="1"/>
        <end position="25"/>
    </location>
</feature>
<feature type="chain" id="PRO_5020475442" description="L,D-TPase catalytic domain-containing protein" evidence="8">
    <location>
        <begin position="26"/>
        <end position="565"/>
    </location>
</feature>
<evidence type="ECO:0000313" key="11">
    <source>
        <dbReference type="Proteomes" id="UP000295334"/>
    </source>
</evidence>
<dbReference type="CDD" id="cd16913">
    <property type="entry name" value="YkuD_like"/>
    <property type="match status" value="1"/>
</dbReference>
<evidence type="ECO:0000256" key="8">
    <source>
        <dbReference type="SAM" id="SignalP"/>
    </source>
</evidence>
<comment type="similarity">
    <text evidence="2">Belongs to the YkuD family.</text>
</comment>
<keyword evidence="8" id="KW-0732">Signal</keyword>
<comment type="caution">
    <text evidence="10">The sequence shown here is derived from an EMBL/GenBank/DDBJ whole genome shotgun (WGS) entry which is preliminary data.</text>
</comment>
<dbReference type="AlphaFoldDB" id="A0A4R1BJD1"/>
<dbReference type="InterPro" id="IPR038063">
    <property type="entry name" value="Transpep_catalytic_dom"/>
</dbReference>
<dbReference type="InterPro" id="IPR045380">
    <property type="entry name" value="LD_TPept_scaffold_dom"/>
</dbReference>
<comment type="pathway">
    <text evidence="1 7">Cell wall biogenesis; peptidoglycan biosynthesis.</text>
</comment>
<dbReference type="InterPro" id="IPR005490">
    <property type="entry name" value="LD_TPept_cat_dom"/>
</dbReference>
<proteinExistence type="inferred from homology"/>
<evidence type="ECO:0000256" key="1">
    <source>
        <dbReference type="ARBA" id="ARBA00004752"/>
    </source>
</evidence>
<keyword evidence="4 7" id="KW-0133">Cell shape</keyword>
<dbReference type="PROSITE" id="PS52029">
    <property type="entry name" value="LD_TPASE"/>
    <property type="match status" value="1"/>
</dbReference>
<dbReference type="RefSeq" id="WP_131447198.1">
    <property type="nucleotide sequence ID" value="NZ_SJZI01000008.1"/>
</dbReference>
<dbReference type="PANTHER" id="PTHR41533">
    <property type="entry name" value="L,D-TRANSPEPTIDASE HI_1667-RELATED"/>
    <property type="match status" value="1"/>
</dbReference>
<dbReference type="UniPathway" id="UPA00219"/>
<keyword evidence="5 7" id="KW-0573">Peptidoglycan synthesis</keyword>
<organism evidence="10 11">
    <name type="scientific">Flaviaesturariibacter flavus</name>
    <dbReference type="NCBI Taxonomy" id="2502780"/>
    <lineage>
        <taxon>Bacteria</taxon>
        <taxon>Pseudomonadati</taxon>
        <taxon>Bacteroidota</taxon>
        <taxon>Chitinophagia</taxon>
        <taxon>Chitinophagales</taxon>
        <taxon>Chitinophagaceae</taxon>
        <taxon>Flaviaestuariibacter</taxon>
    </lineage>
</organism>
<reference evidence="10 11" key="1">
    <citation type="submission" date="2019-03" db="EMBL/GenBank/DDBJ databases">
        <authorList>
            <person name="Kim M.K.M."/>
        </authorList>
    </citation>
    <scope>NUCLEOTIDE SEQUENCE [LARGE SCALE GENOMIC DNA]</scope>
    <source>
        <strain evidence="10 11">17J68-12</strain>
    </source>
</reference>
<evidence type="ECO:0000259" key="9">
    <source>
        <dbReference type="PROSITE" id="PS52029"/>
    </source>
</evidence>
<name>A0A4R1BJD1_9BACT</name>
<keyword evidence="11" id="KW-1185">Reference proteome</keyword>
<sequence>MKCTPISVFSGICLALLLLSVPACKAKRKPLHIGQKQVVERPEELPQTVSDILAATLEDARDSNSRNAFALRHPDVIDALYQQTKYSPLWSNDSIWTPAVDSLMGLLRDARRFGLFPEDYGLHRLDSMTQKARSDTSRSTRLDAALWAATDLYLTSALVEFGTDLHVSRLQPDSLRRRDSSLTPAFYWKMLGDLRTLPTDSFARTLEPPYPAYHELKFALARFLKKAKFKKYTHVNPKDSLHLAAQVRRRLSEDSLGADESLPDSVALAGVVKKYQKREGLPADGRISPELIAHLNLSNDEKFLIVAINLDRYKSLPAVVPEEYVWVNIPTYQLQVIRDDSVRLRSKVVVGKPETRTPVLASAINNMMTYPQWTIPPSIISKDILPALQRDPGYLARKGYSLLDTNRNEVDPYAVKWSRYKKEIPFKVVQGSGDDNALGVLKFNFPNKFSVYLHDTNQRSYFGRSKRALSHGCVRVESWYSLATYLLRRDSLLLAADTATRVKALPVDSLDSWLAQKKRRYVPVRRPMPVFLRYVTAEGKEGKLVFHEDIYGEDRRLRQAWFAKK</sequence>
<evidence type="ECO:0000256" key="2">
    <source>
        <dbReference type="ARBA" id="ARBA00005992"/>
    </source>
</evidence>
<evidence type="ECO:0000256" key="7">
    <source>
        <dbReference type="PROSITE-ProRule" id="PRU01373"/>
    </source>
</evidence>
<evidence type="ECO:0000256" key="3">
    <source>
        <dbReference type="ARBA" id="ARBA00022679"/>
    </source>
</evidence>
<dbReference type="OrthoDB" id="9778545at2"/>
<evidence type="ECO:0000256" key="6">
    <source>
        <dbReference type="ARBA" id="ARBA00023316"/>
    </source>
</evidence>
<keyword evidence="6 7" id="KW-0961">Cell wall biogenesis/degradation</keyword>
<dbReference type="GO" id="GO:0009252">
    <property type="term" value="P:peptidoglycan biosynthetic process"/>
    <property type="evidence" value="ECO:0007669"/>
    <property type="project" value="UniProtKB-UniPathway"/>
</dbReference>
<feature type="active site" description="Proton donor/acceptor" evidence="7">
    <location>
        <position position="454"/>
    </location>
</feature>
<dbReference type="InterPro" id="IPR052905">
    <property type="entry name" value="LD-transpeptidase_YkuD-like"/>
</dbReference>
<dbReference type="Proteomes" id="UP000295334">
    <property type="component" value="Unassembled WGS sequence"/>
</dbReference>
<dbReference type="GO" id="GO:0004180">
    <property type="term" value="F:carboxypeptidase activity"/>
    <property type="evidence" value="ECO:0007669"/>
    <property type="project" value="UniProtKB-ARBA"/>
</dbReference>
<keyword evidence="3" id="KW-0808">Transferase</keyword>